<feature type="region of interest" description="Disordered" evidence="1">
    <location>
        <begin position="1"/>
        <end position="28"/>
    </location>
</feature>
<dbReference type="Proteomes" id="UP000693946">
    <property type="component" value="Unassembled WGS sequence"/>
</dbReference>
<dbReference type="EMBL" id="JAGKHQ010001134">
    <property type="protein sequence ID" value="KAG7460508.1"/>
    <property type="molecule type" value="Genomic_DNA"/>
</dbReference>
<sequence>MEQRHKARGQTAEEIAAESESSEIRTAAHAGGRESTHLIFQVFNGGPSAVVTSCNKAFPTSPLISALLCTLLANVHDQNHTGVLLAPTACNACSTQRVRKRAATVDVYERVRERSSVTVCLYARARTRLRYSVADIRIFVGFCEDPAPRSVLLADQCLRLGARAACVIFSLCVVQSGDCDGTKLEQQRRHELINPPDTWRSCDNGGLSCSPYRLWIENFGWAIIYHKCRTLFCFCLYTVAEHVCVLGGCYRKMLIGETDNITWKNCDSCGPEGYLELFDKFGEKNRTPGISFMSLGRNFTINMSIGYGVLVMLPPYFEDRLWKMSLTHSYALLVLSICMHIVNKLYDGMIVSPAVFYQQEDIKDSLVEHHVSPMDRCPLMALMTLTSVLPGESPLTPSPYCDP</sequence>
<reference evidence="2 3" key="1">
    <citation type="journal article" date="2021" name="Sci. Rep.">
        <title>Chromosome anchoring in Senegalese sole (Solea senegalensis) reveals sex-associated markers and genome rearrangements in flatfish.</title>
        <authorList>
            <person name="Guerrero-Cozar I."/>
            <person name="Gomez-Garrido J."/>
            <person name="Berbel C."/>
            <person name="Martinez-Blanch J.F."/>
            <person name="Alioto T."/>
            <person name="Claros M.G."/>
            <person name="Gagnaire P.A."/>
            <person name="Manchado M."/>
        </authorList>
    </citation>
    <scope>NUCLEOTIDE SEQUENCE [LARGE SCALE GENOMIC DNA]</scope>
    <source>
        <strain evidence="2">Sse05_10M</strain>
    </source>
</reference>
<gene>
    <name evidence="2" type="ORF">JOB18_028484</name>
</gene>
<dbReference type="AlphaFoldDB" id="A0AAV6PFV9"/>
<accession>A0AAV6PFV9</accession>
<evidence type="ECO:0000313" key="3">
    <source>
        <dbReference type="Proteomes" id="UP000693946"/>
    </source>
</evidence>
<name>A0AAV6PFV9_SOLSE</name>
<proteinExistence type="predicted"/>
<keyword evidence="3" id="KW-1185">Reference proteome</keyword>
<comment type="caution">
    <text evidence="2">The sequence shown here is derived from an EMBL/GenBank/DDBJ whole genome shotgun (WGS) entry which is preliminary data.</text>
</comment>
<protein>
    <submittedName>
        <fullName evidence="2">Uncharacterized protein</fullName>
    </submittedName>
</protein>
<evidence type="ECO:0000313" key="2">
    <source>
        <dbReference type="EMBL" id="KAG7460508.1"/>
    </source>
</evidence>
<organism evidence="2 3">
    <name type="scientific">Solea senegalensis</name>
    <name type="common">Senegalese sole</name>
    <dbReference type="NCBI Taxonomy" id="28829"/>
    <lineage>
        <taxon>Eukaryota</taxon>
        <taxon>Metazoa</taxon>
        <taxon>Chordata</taxon>
        <taxon>Craniata</taxon>
        <taxon>Vertebrata</taxon>
        <taxon>Euteleostomi</taxon>
        <taxon>Actinopterygii</taxon>
        <taxon>Neopterygii</taxon>
        <taxon>Teleostei</taxon>
        <taxon>Neoteleostei</taxon>
        <taxon>Acanthomorphata</taxon>
        <taxon>Carangaria</taxon>
        <taxon>Pleuronectiformes</taxon>
        <taxon>Pleuronectoidei</taxon>
        <taxon>Soleidae</taxon>
        <taxon>Solea</taxon>
    </lineage>
</organism>
<evidence type="ECO:0000256" key="1">
    <source>
        <dbReference type="SAM" id="MobiDB-lite"/>
    </source>
</evidence>